<dbReference type="GO" id="GO:0005774">
    <property type="term" value="C:vacuolar membrane"/>
    <property type="evidence" value="ECO:0007669"/>
    <property type="project" value="UniProtKB-SubCell"/>
</dbReference>
<evidence type="ECO:0000256" key="5">
    <source>
        <dbReference type="RuleBase" id="RU368069"/>
    </source>
</evidence>
<accession>A0A6A6U9E1</accession>
<feature type="compositionally biased region" description="Polar residues" evidence="6">
    <location>
        <begin position="662"/>
        <end position="675"/>
    </location>
</feature>
<organism evidence="8 9">
    <name type="scientific">Microthyrium microscopicum</name>
    <dbReference type="NCBI Taxonomy" id="703497"/>
    <lineage>
        <taxon>Eukaryota</taxon>
        <taxon>Fungi</taxon>
        <taxon>Dikarya</taxon>
        <taxon>Ascomycota</taxon>
        <taxon>Pezizomycotina</taxon>
        <taxon>Dothideomycetes</taxon>
        <taxon>Dothideomycetes incertae sedis</taxon>
        <taxon>Microthyriales</taxon>
        <taxon>Microthyriaceae</taxon>
        <taxon>Microthyrium</taxon>
    </lineage>
</organism>
<evidence type="ECO:0000256" key="4">
    <source>
        <dbReference type="ARBA" id="ARBA00030028"/>
    </source>
</evidence>
<feature type="domain" description="GATOR1 complex protein NPRL3 C-terminal HTH" evidence="7">
    <location>
        <begin position="699"/>
        <end position="758"/>
    </location>
</feature>
<comment type="similarity">
    <text evidence="1 5">Belongs to the NPR3 family.</text>
</comment>
<evidence type="ECO:0000259" key="7">
    <source>
        <dbReference type="Pfam" id="PF24064"/>
    </source>
</evidence>
<evidence type="ECO:0000256" key="6">
    <source>
        <dbReference type="SAM" id="MobiDB-lite"/>
    </source>
</evidence>
<sequence length="770" mass="85120">MPFTNQPLPSSPSLVAILLVTKGRTGPRLVYHYPPNPSIASSGSSRNPAWYGTPGTSSDLSDTSDSDASSDSDSGHVGDDGSSRAGSRSSGGRGSSRRDTGSGRSGRTRNTGPGGSIQDVDEDMPDRSKNHIRERDGQREQMRKDSLSEPNRQDGHDGPEWQRVLGFSAEGLGKLLAPARSFNKRRFELGIDQLVFLGAPRFIRDDGLWKKKRRQKRKNHSKDTSNVQSDNELSKEVSRHGSISSVVEPKPGPEVVYDDVIYGPAYGHGLGSDPSDVGSESKSTSTNGVGSEPELTMFNVVFVLNPSALEYHDRVDEMYDNVVKKFAKALKFAQSYNNYIHGESRAIWAMKEKAKENHTPMSSLWSTIAQNSSLARAIMVTYDTICDDGIAHVNLGRDFDTSFQLPQPVSVSSVGTPNEAQMPGLWLTTATPWEDDETDSLLSPHCALLLLEDDDVLLEEVQKDAKELSAPLAHFIRNLTPEKSLLKVAAKSQLTTKDAQHLARHLIYWRRARAIPPLRERDTYIVSPNANMRNLKEAIPNFAAHFPLLPSLPTILQQLSGIPRPWSHFFPSRDHRDKYMIVLAWLMRHGWVTQLRTFGWIRVSPSVKLAVATRLDLERRNPRSTTRSIGSSGSPYINSTYDLDASISTIRAPSLSPFRPSAPSNNASPMLSSTSAHDHADDTANVYSTSIIHSPQGASAVELKWIEYIGSSFSEEDSEAKELWPTLLKYFDGKHAFEEIYVREGLKKRKVAAVLGRLASAGLLVSVKHW</sequence>
<evidence type="ECO:0000256" key="2">
    <source>
        <dbReference type="ARBA" id="ARBA00017880"/>
    </source>
</evidence>
<keyword evidence="5" id="KW-0732">Signal</keyword>
<evidence type="ECO:0000256" key="3">
    <source>
        <dbReference type="ARBA" id="ARBA00025376"/>
    </source>
</evidence>
<dbReference type="InterPro" id="IPR005365">
    <property type="entry name" value="Npr3"/>
</dbReference>
<feature type="compositionally biased region" description="Polar residues" evidence="6">
    <location>
        <begin position="38"/>
        <end position="47"/>
    </location>
</feature>
<keyword evidence="5" id="KW-0469">Meiosis</keyword>
<reference evidence="8" key="1">
    <citation type="journal article" date="2020" name="Stud. Mycol.">
        <title>101 Dothideomycetes genomes: a test case for predicting lifestyles and emergence of pathogens.</title>
        <authorList>
            <person name="Haridas S."/>
            <person name="Albert R."/>
            <person name="Binder M."/>
            <person name="Bloem J."/>
            <person name="Labutti K."/>
            <person name="Salamov A."/>
            <person name="Andreopoulos B."/>
            <person name="Baker S."/>
            <person name="Barry K."/>
            <person name="Bills G."/>
            <person name="Bluhm B."/>
            <person name="Cannon C."/>
            <person name="Castanera R."/>
            <person name="Culley D."/>
            <person name="Daum C."/>
            <person name="Ezra D."/>
            <person name="Gonzalez J."/>
            <person name="Henrissat B."/>
            <person name="Kuo A."/>
            <person name="Liang C."/>
            <person name="Lipzen A."/>
            <person name="Lutzoni F."/>
            <person name="Magnuson J."/>
            <person name="Mondo S."/>
            <person name="Nolan M."/>
            <person name="Ohm R."/>
            <person name="Pangilinan J."/>
            <person name="Park H.-J."/>
            <person name="Ramirez L."/>
            <person name="Alfaro M."/>
            <person name="Sun H."/>
            <person name="Tritt A."/>
            <person name="Yoshinaga Y."/>
            <person name="Zwiers L.-H."/>
            <person name="Turgeon B."/>
            <person name="Goodwin S."/>
            <person name="Spatafora J."/>
            <person name="Crous P."/>
            <person name="Grigoriev I."/>
        </authorList>
    </citation>
    <scope>NUCLEOTIDE SEQUENCE</scope>
    <source>
        <strain evidence="8">CBS 115976</strain>
    </source>
</reference>
<feature type="compositionally biased region" description="Basic residues" evidence="6">
    <location>
        <begin position="210"/>
        <end position="220"/>
    </location>
</feature>
<comment type="subcellular location">
    <subcellularLocation>
        <location evidence="5">Vacuole membrane</location>
        <topology evidence="5">Peripheral membrane protein</topology>
    </subcellularLocation>
</comment>
<dbReference type="OrthoDB" id="18648at2759"/>
<dbReference type="GO" id="GO:0038202">
    <property type="term" value="P:TORC1 signaling"/>
    <property type="evidence" value="ECO:0007669"/>
    <property type="project" value="TreeGrafter"/>
</dbReference>
<dbReference type="InterPro" id="IPR056603">
    <property type="entry name" value="HTH_NPRL3"/>
</dbReference>
<gene>
    <name evidence="8" type="ORF">BT63DRAFT_375039</name>
</gene>
<feature type="region of interest" description="Disordered" evidence="6">
    <location>
        <begin position="27"/>
        <end position="161"/>
    </location>
</feature>
<feature type="compositionally biased region" description="Low complexity" evidence="6">
    <location>
        <begin position="52"/>
        <end position="61"/>
    </location>
</feature>
<dbReference type="GO" id="GO:1990130">
    <property type="term" value="C:GATOR1 complex"/>
    <property type="evidence" value="ECO:0007669"/>
    <property type="project" value="TreeGrafter"/>
</dbReference>
<dbReference type="GO" id="GO:0010508">
    <property type="term" value="P:positive regulation of autophagy"/>
    <property type="evidence" value="ECO:0007669"/>
    <property type="project" value="TreeGrafter"/>
</dbReference>
<feature type="region of interest" description="Disordered" evidence="6">
    <location>
        <begin position="210"/>
        <end position="251"/>
    </location>
</feature>
<dbReference type="GO" id="GO:0034198">
    <property type="term" value="P:cellular response to amino acid starvation"/>
    <property type="evidence" value="ECO:0007669"/>
    <property type="project" value="TreeGrafter"/>
</dbReference>
<comment type="function">
    <text evidence="3 5">Mediates inactivation of the TORC1 complex in response to amino acid starvation. Required for meiotic nuclear division.</text>
</comment>
<dbReference type="PANTHER" id="PTHR13153">
    <property type="entry name" value="CGTHBA PROTEIN -14 GENE PROTEIN"/>
    <property type="match status" value="1"/>
</dbReference>
<name>A0A6A6U9E1_9PEZI</name>
<dbReference type="EMBL" id="MU004237">
    <property type="protein sequence ID" value="KAF2668067.1"/>
    <property type="molecule type" value="Genomic_DNA"/>
</dbReference>
<feature type="compositionally biased region" description="Basic and acidic residues" evidence="6">
    <location>
        <begin position="125"/>
        <end position="160"/>
    </location>
</feature>
<keyword evidence="9" id="KW-1185">Reference proteome</keyword>
<feature type="compositionally biased region" description="Basic and acidic residues" evidence="6">
    <location>
        <begin position="73"/>
        <end position="82"/>
    </location>
</feature>
<evidence type="ECO:0000313" key="8">
    <source>
        <dbReference type="EMBL" id="KAF2668067.1"/>
    </source>
</evidence>
<feature type="region of interest" description="Disordered" evidence="6">
    <location>
        <begin position="656"/>
        <end position="677"/>
    </location>
</feature>
<dbReference type="AlphaFoldDB" id="A0A6A6U9E1"/>
<dbReference type="Pfam" id="PF24064">
    <property type="entry name" value="HTH_NPRL3"/>
    <property type="match status" value="1"/>
</dbReference>
<dbReference type="Proteomes" id="UP000799302">
    <property type="component" value="Unassembled WGS sequence"/>
</dbReference>
<dbReference type="PANTHER" id="PTHR13153:SF5">
    <property type="entry name" value="GATOR COMPLEX PROTEIN NPRL3"/>
    <property type="match status" value="1"/>
</dbReference>
<evidence type="ECO:0000313" key="9">
    <source>
        <dbReference type="Proteomes" id="UP000799302"/>
    </source>
</evidence>
<proteinExistence type="inferred from homology"/>
<evidence type="ECO:0000256" key="1">
    <source>
        <dbReference type="ARBA" id="ARBA00010546"/>
    </source>
</evidence>
<dbReference type="GO" id="GO:1904262">
    <property type="term" value="P:negative regulation of TORC1 signaling"/>
    <property type="evidence" value="ECO:0007669"/>
    <property type="project" value="TreeGrafter"/>
</dbReference>
<protein>
    <recommendedName>
        <fullName evidence="2 5">Nitrogen permease regulator 3</fullName>
    </recommendedName>
    <alternativeName>
        <fullName evidence="4 5">Required for meiotic nuclear division protein 11</fullName>
    </alternativeName>
</protein>
<dbReference type="Pfam" id="PF03666">
    <property type="entry name" value="NPR3"/>
    <property type="match status" value="1"/>
</dbReference>
<dbReference type="GO" id="GO:0051321">
    <property type="term" value="P:meiotic cell cycle"/>
    <property type="evidence" value="ECO:0007669"/>
    <property type="project" value="UniProtKB-UniRule"/>
</dbReference>